<sequence length="1124" mass="119786">MTGIDAAAPWSARLGVLGPVSAAPVDGTALVEASGPRAKALLTALLLPAPRAVTADRLIEHVWQDDPPRGAKAALQTLVSRTRAALGDDVVESTVSGYRLGVDRGLTDLGRVELLLERARSEYEGGAVVEASAAASAALALWRGEAGADLPPGVLADELSATAASLQDDLETLIVRTELELGHGDEAEAPARRLCERHPFDDTAHLLLMRCLDAAGRSTDALAVFAEFRGRVADAFGSQPAVELQQLNLDLLDREAAPRRTPRADDDRRPAPPPSSRRRLVRGLRAAPNPLLGRDRALDEIEALLAASRVVTVLGPGGIGKTRVAQEIAHRHAELCDAVVVVELAGVRTGDDVVFALGTALGIREVTGGRRLGDAVVRTDLGDRIRSTLDGLDAVLVLDNCEHIIDAAAEWAAALTSDLPRLRILATSRTPLAISSERVFALPPLGVESGSDGADAAVELFLARATAARPDASLPRDAVARLCARLDGLPLAIELAAARIRSMPLDEVERRLSNRFALLTTGDRAAPQRHRTLLAVIEWSWNLLSDAEQRALARLSEFADGFGLGAAAVVLAEDDGTPGSALGEFATQDLLDALISQSLVLVTERDSALRFRMLETVREFGRLQLGRRGELELARDRILAWAAGFAESTLGDLSGRTQIEAFRRVSLDEDNLLDALRRAMAAERPDVVVRVFAMLGYFWSLRSAHSEVIALSPDVFDAIRRFDPDEASADFAVFALVIIAATMVIAQERVGVVAVGRLRRLVDAHPPTDPLTAAMTGLVLSAGRLDRVEAVAREALDSADPHTVLLGSLASASSAENDGRSEEAERLARRAVSTAVSLGDTWGESMASLLLSQLHSQSGHPAEAIDWAHRARRGMLLLGAENDLRQLDWMIAINDVALGDLDEAEGLFEEVLTSSGSHDEVELRSIGLAGLAEIARARGDRAGALDLYRRSLSSYGSARAKASPWFRLGLASTLATMADDDLADPGDSAILARRLRARTLASLRSSRSFVDRPVLGSSAVGLGTWIGAQRFPDPPLPGSDRVRRPATFDIGLGLRLVALGEVLGARQDAPSLRVAERLDGFRAAVGAPAVEEARSWAAAIPDAERPELVAALLREPGPWSPSMR</sequence>
<dbReference type="KEGG" id="cphy:B5808_05915"/>
<dbReference type="Pfam" id="PF13401">
    <property type="entry name" value="AAA_22"/>
    <property type="match status" value="1"/>
</dbReference>
<gene>
    <name evidence="4" type="ORF">B5808_05915</name>
</gene>
<evidence type="ECO:0000313" key="4">
    <source>
        <dbReference type="EMBL" id="ARJ04805.1"/>
    </source>
</evidence>
<dbReference type="Pfam" id="PF00486">
    <property type="entry name" value="Trans_reg_C"/>
    <property type="match status" value="1"/>
</dbReference>
<dbReference type="InterPro" id="IPR005158">
    <property type="entry name" value="BTAD"/>
</dbReference>
<dbReference type="SMART" id="SM01043">
    <property type="entry name" value="BTAD"/>
    <property type="match status" value="1"/>
</dbReference>
<dbReference type="AlphaFoldDB" id="A0A1X9LHX3"/>
<evidence type="ECO:0000256" key="2">
    <source>
        <dbReference type="ARBA" id="ARBA00023125"/>
    </source>
</evidence>
<proteinExistence type="inferred from homology"/>
<reference evidence="4 5" key="1">
    <citation type="submission" date="2017-04" db="EMBL/GenBank/DDBJ databases">
        <authorList>
            <person name="Afonso C.L."/>
            <person name="Miller P.J."/>
            <person name="Scott M.A."/>
            <person name="Spackman E."/>
            <person name="Goraichik I."/>
            <person name="Dimitrov K.M."/>
            <person name="Suarez D.L."/>
            <person name="Swayne D.E."/>
        </authorList>
    </citation>
    <scope>NUCLEOTIDE SEQUENCE [LARGE SCALE GENOMIC DNA]</scope>
    <source>
        <strain evidence="5">XA(T)</strain>
    </source>
</reference>
<dbReference type="SMART" id="SM00862">
    <property type="entry name" value="Trans_reg_C"/>
    <property type="match status" value="1"/>
</dbReference>
<dbReference type="InterPro" id="IPR049945">
    <property type="entry name" value="AAA_22"/>
</dbReference>
<protein>
    <submittedName>
        <fullName evidence="4">Uncharacterized protein</fullName>
    </submittedName>
</protein>
<feature type="compositionally biased region" description="Basic and acidic residues" evidence="3">
    <location>
        <begin position="253"/>
        <end position="270"/>
    </location>
</feature>
<keyword evidence="2" id="KW-0238">DNA-binding</keyword>
<dbReference type="GO" id="GO:0006355">
    <property type="term" value="P:regulation of DNA-templated transcription"/>
    <property type="evidence" value="ECO:0007669"/>
    <property type="project" value="InterPro"/>
</dbReference>
<dbReference type="Gene3D" id="1.10.10.10">
    <property type="entry name" value="Winged helix-like DNA-binding domain superfamily/Winged helix DNA-binding domain"/>
    <property type="match status" value="1"/>
</dbReference>
<dbReference type="GO" id="GO:0016887">
    <property type="term" value="F:ATP hydrolysis activity"/>
    <property type="evidence" value="ECO:0007669"/>
    <property type="project" value="InterPro"/>
</dbReference>
<dbReference type="InterPro" id="IPR011990">
    <property type="entry name" value="TPR-like_helical_dom_sf"/>
</dbReference>
<dbReference type="SUPFAM" id="SSF52540">
    <property type="entry name" value="P-loop containing nucleoside triphosphate hydrolases"/>
    <property type="match status" value="1"/>
</dbReference>
<dbReference type="InterPro" id="IPR036388">
    <property type="entry name" value="WH-like_DNA-bd_sf"/>
</dbReference>
<organism evidence="4 5">
    <name type="scientific">Cnuibacter physcomitrellae</name>
    <dbReference type="NCBI Taxonomy" id="1619308"/>
    <lineage>
        <taxon>Bacteria</taxon>
        <taxon>Bacillati</taxon>
        <taxon>Actinomycetota</taxon>
        <taxon>Actinomycetes</taxon>
        <taxon>Micrococcales</taxon>
        <taxon>Microbacteriaceae</taxon>
        <taxon>Cnuibacter</taxon>
    </lineage>
</organism>
<dbReference type="PANTHER" id="PTHR47691:SF3">
    <property type="entry name" value="HTH-TYPE TRANSCRIPTIONAL REGULATOR RV0890C-RELATED"/>
    <property type="match status" value="1"/>
</dbReference>
<accession>A0A1X9LHX3</accession>
<dbReference type="PRINTS" id="PR00364">
    <property type="entry name" value="DISEASERSIST"/>
</dbReference>
<dbReference type="SUPFAM" id="SSF48452">
    <property type="entry name" value="TPR-like"/>
    <property type="match status" value="2"/>
</dbReference>
<dbReference type="EMBL" id="CP020715">
    <property type="protein sequence ID" value="ARJ04805.1"/>
    <property type="molecule type" value="Genomic_DNA"/>
</dbReference>
<evidence type="ECO:0000256" key="1">
    <source>
        <dbReference type="ARBA" id="ARBA00005820"/>
    </source>
</evidence>
<dbReference type="Gene3D" id="1.25.40.10">
    <property type="entry name" value="Tetratricopeptide repeat domain"/>
    <property type="match status" value="2"/>
</dbReference>
<dbReference type="InterPro" id="IPR027417">
    <property type="entry name" value="P-loop_NTPase"/>
</dbReference>
<dbReference type="SUPFAM" id="SSF46894">
    <property type="entry name" value="C-terminal effector domain of the bipartite response regulators"/>
    <property type="match status" value="1"/>
</dbReference>
<dbReference type="Pfam" id="PF03704">
    <property type="entry name" value="BTAD"/>
    <property type="match status" value="1"/>
</dbReference>
<dbReference type="STRING" id="1619308.B5808_05915"/>
<comment type="similarity">
    <text evidence="1">Belongs to the AfsR/DnrI/RedD regulatory family.</text>
</comment>
<name>A0A1X9LHX3_9MICO</name>
<dbReference type="InterPro" id="IPR001867">
    <property type="entry name" value="OmpR/PhoB-type_DNA-bd"/>
</dbReference>
<evidence type="ECO:0000256" key="3">
    <source>
        <dbReference type="SAM" id="MobiDB-lite"/>
    </source>
</evidence>
<feature type="region of interest" description="Disordered" evidence="3">
    <location>
        <begin position="253"/>
        <end position="283"/>
    </location>
</feature>
<dbReference type="PANTHER" id="PTHR47691">
    <property type="entry name" value="REGULATOR-RELATED"/>
    <property type="match status" value="1"/>
</dbReference>
<dbReference type="GO" id="GO:0000160">
    <property type="term" value="P:phosphorelay signal transduction system"/>
    <property type="evidence" value="ECO:0007669"/>
    <property type="project" value="InterPro"/>
</dbReference>
<evidence type="ECO:0000313" key="5">
    <source>
        <dbReference type="Proteomes" id="UP000192775"/>
    </source>
</evidence>
<dbReference type="RefSeq" id="WP_085018943.1">
    <property type="nucleotide sequence ID" value="NZ_BMHD01000002.1"/>
</dbReference>
<dbReference type="InterPro" id="IPR016032">
    <property type="entry name" value="Sig_transdc_resp-reg_C-effctor"/>
</dbReference>
<dbReference type="Proteomes" id="UP000192775">
    <property type="component" value="Chromosome"/>
</dbReference>
<dbReference type="GO" id="GO:0003677">
    <property type="term" value="F:DNA binding"/>
    <property type="evidence" value="ECO:0007669"/>
    <property type="project" value="UniProtKB-KW"/>
</dbReference>
<dbReference type="Gene3D" id="3.40.50.300">
    <property type="entry name" value="P-loop containing nucleotide triphosphate hydrolases"/>
    <property type="match status" value="1"/>
</dbReference>
<keyword evidence="5" id="KW-1185">Reference proteome</keyword>